<protein>
    <submittedName>
        <fullName evidence="6">Holin family protein</fullName>
    </submittedName>
</protein>
<evidence type="ECO:0000256" key="5">
    <source>
        <dbReference type="SAM" id="Phobius"/>
    </source>
</evidence>
<keyword evidence="4 5" id="KW-0472">Membrane</keyword>
<organism evidence="6 7">
    <name type="scientific">Coprobacter fastidiosus NSB1 = JCM 33896</name>
    <dbReference type="NCBI Taxonomy" id="1349822"/>
    <lineage>
        <taxon>Bacteria</taxon>
        <taxon>Pseudomonadati</taxon>
        <taxon>Bacteroidota</taxon>
        <taxon>Bacteroidia</taxon>
        <taxon>Bacteroidales</taxon>
        <taxon>Barnesiellaceae</taxon>
        <taxon>Coprobacter</taxon>
    </lineage>
</organism>
<comment type="subcellular location">
    <subcellularLocation>
        <location evidence="1">Membrane</location>
        <topology evidence="1">Multi-pass membrane protein</topology>
    </subcellularLocation>
</comment>
<evidence type="ECO:0000256" key="1">
    <source>
        <dbReference type="ARBA" id="ARBA00004141"/>
    </source>
</evidence>
<dbReference type="RefSeq" id="WP_009319070.1">
    <property type="nucleotide sequence ID" value="NZ_KI440787.1"/>
</dbReference>
<proteinExistence type="predicted"/>
<gene>
    <name evidence="6" type="ORF">BC742_1795</name>
</gene>
<dbReference type="EMBL" id="RBXN01000005">
    <property type="protein sequence ID" value="RKT51518.1"/>
    <property type="molecule type" value="Genomic_DNA"/>
</dbReference>
<dbReference type="GO" id="GO:0016020">
    <property type="term" value="C:membrane"/>
    <property type="evidence" value="ECO:0007669"/>
    <property type="project" value="UniProtKB-SubCell"/>
</dbReference>
<evidence type="ECO:0000313" key="6">
    <source>
        <dbReference type="EMBL" id="RKT51518.1"/>
    </source>
</evidence>
<evidence type="ECO:0000256" key="2">
    <source>
        <dbReference type="ARBA" id="ARBA00022692"/>
    </source>
</evidence>
<reference evidence="6 7" key="1">
    <citation type="submission" date="2018-10" db="EMBL/GenBank/DDBJ databases">
        <title>Genomic Encyclopedia of Archaeal and Bacterial Type Strains, Phase II (KMG-II): from individual species to whole genera.</title>
        <authorList>
            <person name="Goeker M."/>
        </authorList>
    </citation>
    <scope>NUCLEOTIDE SEQUENCE [LARGE SCALE GENOMIC DNA]</scope>
    <source>
        <strain evidence="6 7">NSB1</strain>
    </source>
</reference>
<dbReference type="AlphaFoldDB" id="A0A495VV42"/>
<dbReference type="InterPro" id="IPR006480">
    <property type="entry name" value="Phage_holin_4_1"/>
</dbReference>
<feature type="transmembrane region" description="Helical" evidence="5">
    <location>
        <begin position="20"/>
        <end position="39"/>
    </location>
</feature>
<keyword evidence="2 5" id="KW-0812">Transmembrane</keyword>
<evidence type="ECO:0000256" key="4">
    <source>
        <dbReference type="ARBA" id="ARBA00023136"/>
    </source>
</evidence>
<evidence type="ECO:0000313" key="7">
    <source>
        <dbReference type="Proteomes" id="UP000269493"/>
    </source>
</evidence>
<dbReference type="GeneID" id="92929333"/>
<comment type="caution">
    <text evidence="6">The sequence shown here is derived from an EMBL/GenBank/DDBJ whole genome shotgun (WGS) entry which is preliminary data.</text>
</comment>
<dbReference type="Pfam" id="PF05105">
    <property type="entry name" value="Phage_holin_4_1"/>
    <property type="match status" value="1"/>
</dbReference>
<name>A0A495VV42_9BACT</name>
<evidence type="ECO:0000256" key="3">
    <source>
        <dbReference type="ARBA" id="ARBA00022989"/>
    </source>
</evidence>
<keyword evidence="7" id="KW-1185">Reference proteome</keyword>
<sequence length="153" mass="17777">MDIILDFISSDQIGELKRRAVIILVFWIIMVIAVFIDLWTGVEKARARHEQIYSDKLRRTVAKIGEYWRVQIMFLLFDIVGSFITVYNLPYASMFGTLCIVYIELRSVFENLKEKRSVAADIPEAMKEIINCKDIEKAKELIEKLKGVGNEKK</sequence>
<dbReference type="Proteomes" id="UP000269493">
    <property type="component" value="Unassembled WGS sequence"/>
</dbReference>
<keyword evidence="3 5" id="KW-1133">Transmembrane helix</keyword>
<accession>A0A495VV42</accession>
<feature type="transmembrane region" description="Helical" evidence="5">
    <location>
        <begin position="91"/>
        <end position="109"/>
    </location>
</feature>